<name>A0AAV4R8I9_CAEEX</name>
<dbReference type="AlphaFoldDB" id="A0AAV4R8I9"/>
<comment type="caution">
    <text evidence="1">The sequence shown here is derived from an EMBL/GenBank/DDBJ whole genome shotgun (WGS) entry which is preliminary data.</text>
</comment>
<organism evidence="1 2">
    <name type="scientific">Caerostris extrusa</name>
    <name type="common">Bark spider</name>
    <name type="synonym">Caerostris bankana</name>
    <dbReference type="NCBI Taxonomy" id="172846"/>
    <lineage>
        <taxon>Eukaryota</taxon>
        <taxon>Metazoa</taxon>
        <taxon>Ecdysozoa</taxon>
        <taxon>Arthropoda</taxon>
        <taxon>Chelicerata</taxon>
        <taxon>Arachnida</taxon>
        <taxon>Araneae</taxon>
        <taxon>Araneomorphae</taxon>
        <taxon>Entelegynae</taxon>
        <taxon>Araneoidea</taxon>
        <taxon>Araneidae</taxon>
        <taxon>Caerostris</taxon>
    </lineage>
</organism>
<evidence type="ECO:0000313" key="1">
    <source>
        <dbReference type="EMBL" id="GIY16646.1"/>
    </source>
</evidence>
<gene>
    <name evidence="1" type="ORF">CEXT_371451</name>
</gene>
<dbReference type="EMBL" id="BPLR01007396">
    <property type="protein sequence ID" value="GIY16646.1"/>
    <property type="molecule type" value="Genomic_DNA"/>
</dbReference>
<evidence type="ECO:0000313" key="2">
    <source>
        <dbReference type="Proteomes" id="UP001054945"/>
    </source>
</evidence>
<sequence length="159" mass="17864">MRRSVAWVLNPMVFGTVSIKTTIAIGEVCMVLASRLAVIRECIYCSVEIEIETDMGALNTRIRFQSQFQRSRIGILLLQQDEMPDPYILLPMAIAVLIDTDPNTIGFSAHATDLHIPAVDSYLLKCLPFISCHQWIPTPTPIVLTLCHRTRYFVKASVS</sequence>
<keyword evidence="2" id="KW-1185">Reference proteome</keyword>
<protein>
    <submittedName>
        <fullName evidence="1">Uncharacterized protein</fullName>
    </submittedName>
</protein>
<proteinExistence type="predicted"/>
<dbReference type="Proteomes" id="UP001054945">
    <property type="component" value="Unassembled WGS sequence"/>
</dbReference>
<accession>A0AAV4R8I9</accession>
<reference evidence="1 2" key="1">
    <citation type="submission" date="2021-06" db="EMBL/GenBank/DDBJ databases">
        <title>Caerostris extrusa draft genome.</title>
        <authorList>
            <person name="Kono N."/>
            <person name="Arakawa K."/>
        </authorList>
    </citation>
    <scope>NUCLEOTIDE SEQUENCE [LARGE SCALE GENOMIC DNA]</scope>
</reference>